<dbReference type="AlphaFoldDB" id="A0A2Z7AFH8"/>
<evidence type="ECO:0000313" key="2">
    <source>
        <dbReference type="Proteomes" id="UP000250235"/>
    </source>
</evidence>
<reference evidence="1 2" key="1">
    <citation type="journal article" date="2015" name="Proc. Natl. Acad. Sci. U.S.A.">
        <title>The resurrection genome of Boea hygrometrica: A blueprint for survival of dehydration.</title>
        <authorList>
            <person name="Xiao L."/>
            <person name="Yang G."/>
            <person name="Zhang L."/>
            <person name="Yang X."/>
            <person name="Zhao S."/>
            <person name="Ji Z."/>
            <person name="Zhou Q."/>
            <person name="Hu M."/>
            <person name="Wang Y."/>
            <person name="Chen M."/>
            <person name="Xu Y."/>
            <person name="Jin H."/>
            <person name="Xiao X."/>
            <person name="Hu G."/>
            <person name="Bao F."/>
            <person name="Hu Y."/>
            <person name="Wan P."/>
            <person name="Li L."/>
            <person name="Deng X."/>
            <person name="Kuang T."/>
            <person name="Xiang C."/>
            <person name="Zhu J.K."/>
            <person name="Oliver M.J."/>
            <person name="He Y."/>
        </authorList>
    </citation>
    <scope>NUCLEOTIDE SEQUENCE [LARGE SCALE GENOMIC DNA]</scope>
    <source>
        <strain evidence="2">cv. XS01</strain>
    </source>
</reference>
<dbReference type="Proteomes" id="UP000250235">
    <property type="component" value="Unassembled WGS sequence"/>
</dbReference>
<dbReference type="EMBL" id="KV017609">
    <property type="protein sequence ID" value="KZV17974.1"/>
    <property type="molecule type" value="Genomic_DNA"/>
</dbReference>
<gene>
    <name evidence="1" type="ORF">F511_40816</name>
</gene>
<sequence>MSDIIIVPTSDCLQLLINSSLQLFSSAFSFWSHLASAVGSSDFTTEPMSTAGLHVRKSDHAGFHLVQLLQLIHLRAPAGSATPADPKTLQLNILCHVQISSYRSDFFYFSLHIQTLLLADSSHQISYSSSRQISSRFHSLAILISQVLFQLICVKPARRAAGNPDQLAEPLVQLHADLSSLSKGKCSNICSDELIDCERSVDAMISRADEAKP</sequence>
<organism evidence="1 2">
    <name type="scientific">Dorcoceras hygrometricum</name>
    <dbReference type="NCBI Taxonomy" id="472368"/>
    <lineage>
        <taxon>Eukaryota</taxon>
        <taxon>Viridiplantae</taxon>
        <taxon>Streptophyta</taxon>
        <taxon>Embryophyta</taxon>
        <taxon>Tracheophyta</taxon>
        <taxon>Spermatophyta</taxon>
        <taxon>Magnoliopsida</taxon>
        <taxon>eudicotyledons</taxon>
        <taxon>Gunneridae</taxon>
        <taxon>Pentapetalae</taxon>
        <taxon>asterids</taxon>
        <taxon>lamiids</taxon>
        <taxon>Lamiales</taxon>
        <taxon>Gesneriaceae</taxon>
        <taxon>Didymocarpoideae</taxon>
        <taxon>Trichosporeae</taxon>
        <taxon>Loxocarpinae</taxon>
        <taxon>Dorcoceras</taxon>
    </lineage>
</organism>
<accession>A0A2Z7AFH8</accession>
<evidence type="ECO:0000313" key="1">
    <source>
        <dbReference type="EMBL" id="KZV17974.1"/>
    </source>
</evidence>
<keyword evidence="2" id="KW-1185">Reference proteome</keyword>
<protein>
    <submittedName>
        <fullName evidence="1">Uncharacterized protein</fullName>
    </submittedName>
</protein>
<proteinExistence type="predicted"/>
<name>A0A2Z7AFH8_9LAMI</name>